<dbReference type="Gramene" id="PRQ32164">
    <property type="protein sequence ID" value="PRQ32164"/>
    <property type="gene ID" value="RchiOBHm_Chr5g0043331"/>
</dbReference>
<protein>
    <submittedName>
        <fullName evidence="2">Uncharacterized protein</fullName>
    </submittedName>
</protein>
<evidence type="ECO:0000313" key="2">
    <source>
        <dbReference type="EMBL" id="PRQ32164.1"/>
    </source>
</evidence>
<accession>A0A2P6QDC9</accession>
<dbReference type="EMBL" id="PDCK01000043">
    <property type="protein sequence ID" value="PRQ32164.1"/>
    <property type="molecule type" value="Genomic_DNA"/>
</dbReference>
<dbReference type="Proteomes" id="UP000238479">
    <property type="component" value="Chromosome 5"/>
</dbReference>
<organism evidence="2 3">
    <name type="scientific">Rosa chinensis</name>
    <name type="common">China rose</name>
    <dbReference type="NCBI Taxonomy" id="74649"/>
    <lineage>
        <taxon>Eukaryota</taxon>
        <taxon>Viridiplantae</taxon>
        <taxon>Streptophyta</taxon>
        <taxon>Embryophyta</taxon>
        <taxon>Tracheophyta</taxon>
        <taxon>Spermatophyta</taxon>
        <taxon>Magnoliopsida</taxon>
        <taxon>eudicotyledons</taxon>
        <taxon>Gunneridae</taxon>
        <taxon>Pentapetalae</taxon>
        <taxon>rosids</taxon>
        <taxon>fabids</taxon>
        <taxon>Rosales</taxon>
        <taxon>Rosaceae</taxon>
        <taxon>Rosoideae</taxon>
        <taxon>Rosoideae incertae sedis</taxon>
        <taxon>Rosa</taxon>
    </lineage>
</organism>
<reference evidence="2 3" key="1">
    <citation type="journal article" date="2018" name="Nat. Genet.">
        <title>The Rosa genome provides new insights in the design of modern roses.</title>
        <authorList>
            <person name="Bendahmane M."/>
        </authorList>
    </citation>
    <scope>NUCLEOTIDE SEQUENCE [LARGE SCALE GENOMIC DNA]</scope>
    <source>
        <strain evidence="3">cv. Old Blush</strain>
    </source>
</reference>
<gene>
    <name evidence="2" type="ORF">RchiOBHm_Chr5g0043331</name>
</gene>
<dbReference type="AlphaFoldDB" id="A0A2P6QDC9"/>
<evidence type="ECO:0000256" key="1">
    <source>
        <dbReference type="SAM" id="MobiDB-lite"/>
    </source>
</evidence>
<keyword evidence="3" id="KW-1185">Reference proteome</keyword>
<proteinExistence type="predicted"/>
<feature type="region of interest" description="Disordered" evidence="1">
    <location>
        <begin position="39"/>
        <end position="60"/>
    </location>
</feature>
<evidence type="ECO:0000313" key="3">
    <source>
        <dbReference type="Proteomes" id="UP000238479"/>
    </source>
</evidence>
<name>A0A2P6QDC9_ROSCH</name>
<comment type="caution">
    <text evidence="2">The sequence shown here is derived from an EMBL/GenBank/DDBJ whole genome shotgun (WGS) entry which is preliminary data.</text>
</comment>
<sequence length="72" mass="7811">MPCRSIYDMILYGIAGGDGGLHHLRTAKERCRLMKVSPSSFLSSSPRLLSSASSQSSSRSYAAHVLWSSSSF</sequence>